<evidence type="ECO:0000313" key="10">
    <source>
        <dbReference type="EMBL" id="KAH9327685.1"/>
    </source>
</evidence>
<evidence type="ECO:0000259" key="9">
    <source>
        <dbReference type="PROSITE" id="PS50011"/>
    </source>
</evidence>
<evidence type="ECO:0000256" key="3">
    <source>
        <dbReference type="ARBA" id="ARBA00022679"/>
    </source>
</evidence>
<protein>
    <recommendedName>
        <fullName evidence="1">non-specific serine/threonine protein kinase</fullName>
        <ecNumber evidence="1">2.7.11.1</ecNumber>
    </recommendedName>
</protein>
<feature type="non-terminal residue" evidence="10">
    <location>
        <position position="279"/>
    </location>
</feature>
<dbReference type="Proteomes" id="UP000824469">
    <property type="component" value="Unassembled WGS sequence"/>
</dbReference>
<dbReference type="InterPro" id="IPR051334">
    <property type="entry name" value="SRPK"/>
</dbReference>
<dbReference type="AlphaFoldDB" id="A0AA38GTX6"/>
<keyword evidence="4" id="KW-0547">Nucleotide-binding</keyword>
<name>A0AA38GTX6_TAXCH</name>
<dbReference type="Gene3D" id="1.10.510.10">
    <property type="entry name" value="Transferase(Phosphotransferase) domain 1"/>
    <property type="match status" value="1"/>
</dbReference>
<evidence type="ECO:0000256" key="7">
    <source>
        <dbReference type="ARBA" id="ARBA00047899"/>
    </source>
</evidence>
<dbReference type="GO" id="GO:0005524">
    <property type="term" value="F:ATP binding"/>
    <property type="evidence" value="ECO:0007669"/>
    <property type="project" value="UniProtKB-KW"/>
</dbReference>
<feature type="domain" description="Protein kinase" evidence="9">
    <location>
        <begin position="1"/>
        <end position="279"/>
    </location>
</feature>
<proteinExistence type="predicted"/>
<organism evidence="10 11">
    <name type="scientific">Taxus chinensis</name>
    <name type="common">Chinese yew</name>
    <name type="synonym">Taxus wallichiana var. chinensis</name>
    <dbReference type="NCBI Taxonomy" id="29808"/>
    <lineage>
        <taxon>Eukaryota</taxon>
        <taxon>Viridiplantae</taxon>
        <taxon>Streptophyta</taxon>
        <taxon>Embryophyta</taxon>
        <taxon>Tracheophyta</taxon>
        <taxon>Spermatophyta</taxon>
        <taxon>Pinopsida</taxon>
        <taxon>Pinidae</taxon>
        <taxon>Conifers II</taxon>
        <taxon>Cupressales</taxon>
        <taxon>Taxaceae</taxon>
        <taxon>Taxus</taxon>
    </lineage>
</organism>
<evidence type="ECO:0000256" key="2">
    <source>
        <dbReference type="ARBA" id="ARBA00022527"/>
    </source>
</evidence>
<comment type="catalytic activity">
    <reaction evidence="7">
        <text>L-threonyl-[protein] + ATP = O-phospho-L-threonyl-[protein] + ADP + H(+)</text>
        <dbReference type="Rhea" id="RHEA:46608"/>
        <dbReference type="Rhea" id="RHEA-COMP:11060"/>
        <dbReference type="Rhea" id="RHEA-COMP:11605"/>
        <dbReference type="ChEBI" id="CHEBI:15378"/>
        <dbReference type="ChEBI" id="CHEBI:30013"/>
        <dbReference type="ChEBI" id="CHEBI:30616"/>
        <dbReference type="ChEBI" id="CHEBI:61977"/>
        <dbReference type="ChEBI" id="CHEBI:456216"/>
        <dbReference type="EC" id="2.7.11.1"/>
    </reaction>
</comment>
<gene>
    <name evidence="10" type="ORF">KI387_007863</name>
</gene>
<dbReference type="GO" id="GO:0000245">
    <property type="term" value="P:spliceosomal complex assembly"/>
    <property type="evidence" value="ECO:0007669"/>
    <property type="project" value="TreeGrafter"/>
</dbReference>
<dbReference type="PANTHER" id="PTHR47634:SF9">
    <property type="entry name" value="PROTEIN KINASE DOMAIN-CONTAINING PROTEIN-RELATED"/>
    <property type="match status" value="1"/>
</dbReference>
<dbReference type="GO" id="GO:0050684">
    <property type="term" value="P:regulation of mRNA processing"/>
    <property type="evidence" value="ECO:0007669"/>
    <property type="project" value="TreeGrafter"/>
</dbReference>
<keyword evidence="3" id="KW-0808">Transferase</keyword>
<reference evidence="10 11" key="1">
    <citation type="journal article" date="2021" name="Nat. Plants">
        <title>The Taxus genome provides insights into paclitaxel biosynthesis.</title>
        <authorList>
            <person name="Xiong X."/>
            <person name="Gou J."/>
            <person name="Liao Q."/>
            <person name="Li Y."/>
            <person name="Zhou Q."/>
            <person name="Bi G."/>
            <person name="Li C."/>
            <person name="Du R."/>
            <person name="Wang X."/>
            <person name="Sun T."/>
            <person name="Guo L."/>
            <person name="Liang H."/>
            <person name="Lu P."/>
            <person name="Wu Y."/>
            <person name="Zhang Z."/>
            <person name="Ro D.K."/>
            <person name="Shang Y."/>
            <person name="Huang S."/>
            <person name="Yan J."/>
        </authorList>
    </citation>
    <scope>NUCLEOTIDE SEQUENCE [LARGE SCALE GENOMIC DNA]</scope>
    <source>
        <strain evidence="10">Ta-2019</strain>
    </source>
</reference>
<sequence length="279" mass="31824">MIAPYFTATTWIEIHILKQIAKGNIDKKKDVVELFDYLKHIGPNGQHVCMVLELLGDNLFILIKDYDNKGISLNMVKENFFHVLVGLDYLHGQLSIIYIDLKPKSILMSSTIDPNKDSWKFEVPPMLPHRSVKPINYSPTLNHGKNNNDRLARNHKEILKKKAQIGGQEYCGNVAEDEPEKYVKKLSEMCDNKRIWDNARDHNRKPKKINPSKTDKELDLKCEALFDPQESEEVECYTLALEGIDDILGNLQDVLGFLIYENADVLDAASPGEMSDGKL</sequence>
<comment type="caution">
    <text evidence="10">The sequence shown here is derived from an EMBL/GenBank/DDBJ whole genome shotgun (WGS) entry which is preliminary data.</text>
</comment>
<keyword evidence="2" id="KW-0723">Serine/threonine-protein kinase</keyword>
<dbReference type="SUPFAM" id="SSF56112">
    <property type="entry name" value="Protein kinase-like (PK-like)"/>
    <property type="match status" value="1"/>
</dbReference>
<evidence type="ECO:0000256" key="4">
    <source>
        <dbReference type="ARBA" id="ARBA00022741"/>
    </source>
</evidence>
<dbReference type="PANTHER" id="PTHR47634">
    <property type="entry name" value="PROTEIN KINASE DOMAIN-CONTAINING PROTEIN-RELATED"/>
    <property type="match status" value="1"/>
</dbReference>
<accession>A0AA38GTX6</accession>
<comment type="catalytic activity">
    <reaction evidence="8">
        <text>L-seryl-[protein] + ATP = O-phospho-L-seryl-[protein] + ADP + H(+)</text>
        <dbReference type="Rhea" id="RHEA:17989"/>
        <dbReference type="Rhea" id="RHEA-COMP:9863"/>
        <dbReference type="Rhea" id="RHEA-COMP:11604"/>
        <dbReference type="ChEBI" id="CHEBI:15378"/>
        <dbReference type="ChEBI" id="CHEBI:29999"/>
        <dbReference type="ChEBI" id="CHEBI:30616"/>
        <dbReference type="ChEBI" id="CHEBI:83421"/>
        <dbReference type="ChEBI" id="CHEBI:456216"/>
        <dbReference type="EC" id="2.7.11.1"/>
    </reaction>
</comment>
<keyword evidence="5" id="KW-0418">Kinase</keyword>
<evidence type="ECO:0000313" key="11">
    <source>
        <dbReference type="Proteomes" id="UP000824469"/>
    </source>
</evidence>
<keyword evidence="11" id="KW-1185">Reference proteome</keyword>
<dbReference type="InterPro" id="IPR000719">
    <property type="entry name" value="Prot_kinase_dom"/>
</dbReference>
<dbReference type="Gene3D" id="3.30.200.20">
    <property type="entry name" value="Phosphorylase Kinase, domain 1"/>
    <property type="match status" value="1"/>
</dbReference>
<evidence type="ECO:0000256" key="8">
    <source>
        <dbReference type="ARBA" id="ARBA00048679"/>
    </source>
</evidence>
<dbReference type="EMBL" id="JAHRHJ020000002">
    <property type="protein sequence ID" value="KAH9327685.1"/>
    <property type="molecule type" value="Genomic_DNA"/>
</dbReference>
<keyword evidence="6" id="KW-0067">ATP-binding</keyword>
<dbReference type="InterPro" id="IPR011009">
    <property type="entry name" value="Kinase-like_dom_sf"/>
</dbReference>
<dbReference type="GO" id="GO:0004674">
    <property type="term" value="F:protein serine/threonine kinase activity"/>
    <property type="evidence" value="ECO:0007669"/>
    <property type="project" value="UniProtKB-KW"/>
</dbReference>
<evidence type="ECO:0000256" key="1">
    <source>
        <dbReference type="ARBA" id="ARBA00012513"/>
    </source>
</evidence>
<dbReference type="PROSITE" id="PS50011">
    <property type="entry name" value="PROTEIN_KINASE_DOM"/>
    <property type="match status" value="1"/>
</dbReference>
<dbReference type="EC" id="2.7.11.1" evidence="1"/>
<dbReference type="Pfam" id="PF00069">
    <property type="entry name" value="Pkinase"/>
    <property type="match status" value="1"/>
</dbReference>
<evidence type="ECO:0000256" key="5">
    <source>
        <dbReference type="ARBA" id="ARBA00022777"/>
    </source>
</evidence>
<evidence type="ECO:0000256" key="6">
    <source>
        <dbReference type="ARBA" id="ARBA00022840"/>
    </source>
</evidence>